<proteinExistence type="predicted"/>
<dbReference type="Pfam" id="PF12728">
    <property type="entry name" value="HTH_17"/>
    <property type="match status" value="1"/>
</dbReference>
<dbReference type="RefSeq" id="WP_084133932.1">
    <property type="nucleotide sequence ID" value="NZ_CP022752.1"/>
</dbReference>
<keyword evidence="2" id="KW-0238">DNA-binding</keyword>
<evidence type="ECO:0000313" key="3">
    <source>
        <dbReference type="Proteomes" id="UP000215043"/>
    </source>
</evidence>
<feature type="domain" description="Helix-turn-helix" evidence="1">
    <location>
        <begin position="3"/>
        <end position="54"/>
    </location>
</feature>
<sequence length="59" mass="6742">MSLLTVEELAEELAVSPRTVYNNWRTWDLPAIRVGGGPSGPLRFRSSDVEELTRSWEEH</sequence>
<evidence type="ECO:0000313" key="2">
    <source>
        <dbReference type="EMBL" id="ASU78489.1"/>
    </source>
</evidence>
<reference evidence="2 3" key="1">
    <citation type="submission" date="2017-08" db="EMBL/GenBank/DDBJ databases">
        <title>The complete genome sequence of moderately halophilic actinomycete Actinopolyspora erythraea YIM 90600, the producer of novel erythromycin, novel actinopolysporins A-C and tubercidin.</title>
        <authorList>
            <person name="Yin M."/>
            <person name="Tang S."/>
        </authorList>
    </citation>
    <scope>NUCLEOTIDE SEQUENCE [LARGE SCALE GENOMIC DNA]</scope>
    <source>
        <strain evidence="2 3">YIM 90600</strain>
    </source>
</reference>
<dbReference type="InterPro" id="IPR009061">
    <property type="entry name" value="DNA-bd_dom_put_sf"/>
</dbReference>
<dbReference type="Proteomes" id="UP000215043">
    <property type="component" value="Chromosome"/>
</dbReference>
<accession>A0A223RRJ4</accession>
<organism evidence="2 3">
    <name type="scientific">Actinopolyspora erythraea</name>
    <dbReference type="NCBI Taxonomy" id="414996"/>
    <lineage>
        <taxon>Bacteria</taxon>
        <taxon>Bacillati</taxon>
        <taxon>Actinomycetota</taxon>
        <taxon>Actinomycetes</taxon>
        <taxon>Actinopolysporales</taxon>
        <taxon>Actinopolysporaceae</taxon>
        <taxon>Actinopolyspora</taxon>
    </lineage>
</organism>
<evidence type="ECO:0000259" key="1">
    <source>
        <dbReference type="Pfam" id="PF12728"/>
    </source>
</evidence>
<dbReference type="SUPFAM" id="SSF46955">
    <property type="entry name" value="Putative DNA-binding domain"/>
    <property type="match status" value="1"/>
</dbReference>
<dbReference type="AlphaFoldDB" id="A0A223RRJ4"/>
<protein>
    <submittedName>
        <fullName evidence="2">DNA-binding protein</fullName>
    </submittedName>
</protein>
<dbReference type="KEGG" id="aey:CDG81_09590"/>
<dbReference type="GO" id="GO:0003677">
    <property type="term" value="F:DNA binding"/>
    <property type="evidence" value="ECO:0007669"/>
    <property type="project" value="UniProtKB-KW"/>
</dbReference>
<dbReference type="InterPro" id="IPR041657">
    <property type="entry name" value="HTH_17"/>
</dbReference>
<gene>
    <name evidence="2" type="ORF">CDG81_09590</name>
</gene>
<dbReference type="EMBL" id="CP022752">
    <property type="protein sequence ID" value="ASU78489.1"/>
    <property type="molecule type" value="Genomic_DNA"/>
</dbReference>
<dbReference type="OrthoDB" id="194758at2"/>
<name>A0A223RRJ4_9ACTN</name>